<dbReference type="Proteomes" id="UP000504637">
    <property type="component" value="Unplaced"/>
</dbReference>
<organism evidence="3">
    <name type="scientific">Dissoconium aciculare CBS 342.82</name>
    <dbReference type="NCBI Taxonomy" id="1314786"/>
    <lineage>
        <taxon>Eukaryota</taxon>
        <taxon>Fungi</taxon>
        <taxon>Dikarya</taxon>
        <taxon>Ascomycota</taxon>
        <taxon>Pezizomycotina</taxon>
        <taxon>Dothideomycetes</taxon>
        <taxon>Dothideomycetidae</taxon>
        <taxon>Mycosphaerellales</taxon>
        <taxon>Dissoconiaceae</taxon>
        <taxon>Dissoconium</taxon>
    </lineage>
</organism>
<protein>
    <submittedName>
        <fullName evidence="3">Uncharacterized protein</fullName>
    </submittedName>
</protein>
<reference evidence="3" key="2">
    <citation type="submission" date="2020-04" db="EMBL/GenBank/DDBJ databases">
        <authorList>
            <consortium name="NCBI Genome Project"/>
        </authorList>
    </citation>
    <scope>NUCLEOTIDE SEQUENCE</scope>
    <source>
        <strain evidence="3">CBS 342.82</strain>
    </source>
</reference>
<keyword evidence="2" id="KW-1185">Reference proteome</keyword>
<dbReference type="GeneID" id="54361882"/>
<dbReference type="RefSeq" id="XP_033463712.1">
    <property type="nucleotide sequence ID" value="XM_033604082.1"/>
</dbReference>
<name>A0A6J3MF86_9PEZI</name>
<feature type="signal peptide" evidence="1">
    <location>
        <begin position="1"/>
        <end position="20"/>
    </location>
</feature>
<dbReference type="AlphaFoldDB" id="A0A6J3MF86"/>
<gene>
    <name evidence="3" type="ORF">K489DRAFT_377109</name>
</gene>
<feature type="chain" id="PRO_5027045097" evidence="1">
    <location>
        <begin position="21"/>
        <end position="123"/>
    </location>
</feature>
<reference evidence="3" key="1">
    <citation type="submission" date="2020-01" db="EMBL/GenBank/DDBJ databases">
        <authorList>
            <consortium name="DOE Joint Genome Institute"/>
            <person name="Haridas S."/>
            <person name="Albert R."/>
            <person name="Binder M."/>
            <person name="Bloem J."/>
            <person name="Labutti K."/>
            <person name="Salamov A."/>
            <person name="Andreopoulos B."/>
            <person name="Baker S.E."/>
            <person name="Barry K."/>
            <person name="Bills G."/>
            <person name="Bluhm B.H."/>
            <person name="Cannon C."/>
            <person name="Castanera R."/>
            <person name="Culley D.E."/>
            <person name="Daum C."/>
            <person name="Ezra D."/>
            <person name="Gonzalez J.B."/>
            <person name="Henrissat B."/>
            <person name="Kuo A."/>
            <person name="Liang C."/>
            <person name="Lipzen A."/>
            <person name="Lutzoni F."/>
            <person name="Magnuson J."/>
            <person name="Mondo S."/>
            <person name="Nolan M."/>
            <person name="Ohm R."/>
            <person name="Pangilinan J."/>
            <person name="Park H.-J."/>
            <person name="Ramirez L."/>
            <person name="Alfaro M."/>
            <person name="Sun H."/>
            <person name="Tritt A."/>
            <person name="Yoshinaga Y."/>
            <person name="Zwiers L.-H."/>
            <person name="Turgeon B.G."/>
            <person name="Goodwin S.B."/>
            <person name="Spatafora J.W."/>
            <person name="Crous P.W."/>
            <person name="Grigoriev I.V."/>
        </authorList>
    </citation>
    <scope>NUCLEOTIDE SEQUENCE</scope>
    <source>
        <strain evidence="3">CBS 342.82</strain>
    </source>
</reference>
<evidence type="ECO:0000313" key="2">
    <source>
        <dbReference type="Proteomes" id="UP000504637"/>
    </source>
</evidence>
<evidence type="ECO:0000256" key="1">
    <source>
        <dbReference type="SAM" id="SignalP"/>
    </source>
</evidence>
<sequence length="123" mass="12773">MQFPTTTLALLGALSTGAFAANVFSSFLDANGAQIGTTNFDVSNGGCFSVGRASQVSFSQSGPAENANGPYCLIAYDAGGCPGNGDYDQEFRDVSLDSSRTYQLAQGLNGAGSYRWIPFSCDP</sequence>
<dbReference type="OrthoDB" id="3874332at2759"/>
<keyword evidence="1" id="KW-0732">Signal</keyword>
<accession>A0A6J3MF86</accession>
<reference evidence="3" key="3">
    <citation type="submission" date="2025-08" db="UniProtKB">
        <authorList>
            <consortium name="RefSeq"/>
        </authorList>
    </citation>
    <scope>IDENTIFICATION</scope>
    <source>
        <strain evidence="3">CBS 342.82</strain>
    </source>
</reference>
<evidence type="ECO:0000313" key="3">
    <source>
        <dbReference type="RefSeq" id="XP_033463712.1"/>
    </source>
</evidence>
<proteinExistence type="predicted"/>